<dbReference type="Proteomes" id="UP000001192">
    <property type="component" value="Chromosome 1"/>
</dbReference>
<dbReference type="EMBL" id="CP001043">
    <property type="protein sequence ID" value="ACC71109.1"/>
    <property type="molecule type" value="Genomic_DNA"/>
</dbReference>
<evidence type="ECO:0000313" key="3">
    <source>
        <dbReference type="Proteomes" id="UP000001192"/>
    </source>
</evidence>
<feature type="chain" id="PRO_5002779236" description="SH3b domain-containing protein" evidence="1">
    <location>
        <begin position="24"/>
        <end position="229"/>
    </location>
</feature>
<sequence length="229" mass="25558" precursor="true">MRRLNEFITMIVAALSFSGATNAADLLIFDSPNMIMLKDRGEVIGYYGSVEGDKNCEFFFYRAMKSSVKEGEYSGAGINSFSFTFPPKSYRYKDRDGRFDSAGDVYSLHDQRIVRIDNPAPGCVGWAVGSFGKRPSDKDVVRYTVENKIEAIGIRAISKKSVFYKRIGSRFDSTRAYLVTGDVVVVLKTSSNYSYVRYTNPDSASEGRVTTGWVRSADLVDPFPPANKQ</sequence>
<accession>B2JD53</accession>
<reference evidence="3" key="1">
    <citation type="journal article" date="2014" name="Stand. Genomic Sci.">
        <title>Complete genome sequence of Burkholderia phymatum STM815(T), a broad host range and efficient nitrogen-fixing symbiont of Mimosa species.</title>
        <authorList>
            <person name="Moulin L."/>
            <person name="Klonowska A."/>
            <person name="Caroline B."/>
            <person name="Booth K."/>
            <person name="Vriezen J.A."/>
            <person name="Melkonian R."/>
            <person name="James E.K."/>
            <person name="Young J.P."/>
            <person name="Bena G."/>
            <person name="Hauser L."/>
            <person name="Land M."/>
            <person name="Kyrpides N."/>
            <person name="Bruce D."/>
            <person name="Chain P."/>
            <person name="Copeland A."/>
            <person name="Pitluck S."/>
            <person name="Woyke T."/>
            <person name="Lizotte-Waniewski M."/>
            <person name="Bristow J."/>
            <person name="Riley M."/>
        </authorList>
    </citation>
    <scope>NUCLEOTIDE SEQUENCE [LARGE SCALE GENOMIC DNA]</scope>
    <source>
        <strain evidence="3">DSM 17167 / CIP 108236 / LMG 21445 / STM815</strain>
    </source>
</reference>
<dbReference type="HOGENOM" id="CLU_1118506_0_0_4"/>
<name>B2JD53_PARP8</name>
<evidence type="ECO:0008006" key="4">
    <source>
        <dbReference type="Google" id="ProtNLM"/>
    </source>
</evidence>
<evidence type="ECO:0000256" key="1">
    <source>
        <dbReference type="SAM" id="SignalP"/>
    </source>
</evidence>
<dbReference type="KEGG" id="bph:Bphy_1930"/>
<feature type="signal peptide" evidence="1">
    <location>
        <begin position="1"/>
        <end position="23"/>
    </location>
</feature>
<keyword evidence="3" id="KW-1185">Reference proteome</keyword>
<proteinExistence type="predicted"/>
<dbReference type="STRING" id="391038.Bphy_1930"/>
<gene>
    <name evidence="2" type="ordered locus">Bphy_1930</name>
</gene>
<dbReference type="eggNOG" id="ENOG5030WZ6">
    <property type="taxonomic scope" value="Bacteria"/>
</dbReference>
<keyword evidence="1" id="KW-0732">Signal</keyword>
<dbReference type="AlphaFoldDB" id="B2JD53"/>
<organism evidence="2 3">
    <name type="scientific">Paraburkholderia phymatum (strain DSM 17167 / CIP 108236 / LMG 21445 / STM815)</name>
    <name type="common">Burkholderia phymatum</name>
    <dbReference type="NCBI Taxonomy" id="391038"/>
    <lineage>
        <taxon>Bacteria</taxon>
        <taxon>Pseudomonadati</taxon>
        <taxon>Pseudomonadota</taxon>
        <taxon>Betaproteobacteria</taxon>
        <taxon>Burkholderiales</taxon>
        <taxon>Burkholderiaceae</taxon>
        <taxon>Paraburkholderia</taxon>
    </lineage>
</organism>
<protein>
    <recommendedName>
        <fullName evidence="4">SH3b domain-containing protein</fullName>
    </recommendedName>
</protein>
<evidence type="ECO:0000313" key="2">
    <source>
        <dbReference type="EMBL" id="ACC71109.1"/>
    </source>
</evidence>